<proteinExistence type="predicted"/>
<accession>A0A2N9HBT7</accession>
<evidence type="ECO:0008006" key="3">
    <source>
        <dbReference type="Google" id="ProtNLM"/>
    </source>
</evidence>
<sequence length="589" mass="65927">MRSRNFDGASAWWVEKGTWILRNWAALWLRNRKLGPKGPEFGKLTQHHVAPRSMELRELLWLLAPRKTAALGSRTVGLISAFRMVFPNFPVRILVNSDMLSANQKNHVVDEVALYKKLLAFRNGKDWEDSVRKGGCRRDFLVGGSCSSVDSRQLGNTLDELRQPTSSMVLRNATPSCIAQHEAAQVFKIGFQTDFGSPTGGDGGRCRSSRLEKGKAVVYAMSPDEYESMEGLAERASRQVAKELQHHFDSGGEDMSSAPGITIQELVQPSVVSTAVGSAEESTSPGLGQGGWPEFHRYMAGAQPEYRAFLEGLGFRHFLSIPNMLLSHHIVRAWYEQYFHHTGRFHLSTCTVGVLPLDWSAILGILFGGRIPSRERISREKVMIMMGIDDPKAFVRTQKVALKINALKERLELSQPPTDLQLHCWMAYFIDSCFLGEDQTIVPLHYPELVLPDIPYPEWFVTHLLGPLLGVQWVEGGRVLGGVAHDSVQLRLEGEIDRLQSEVTCLQSELDESEARFITVRVRWEHERDDLICSCDEAVQRLQKHLAKMSTIGTTPIDGASTCTQGLTLSPDLDYRGWLDGDFEGPNLS</sequence>
<protein>
    <recommendedName>
        <fullName evidence="3">Aminotransferase-like plant mobile domain-containing protein</fullName>
    </recommendedName>
</protein>
<organism evidence="2">
    <name type="scientific">Fagus sylvatica</name>
    <name type="common">Beechnut</name>
    <dbReference type="NCBI Taxonomy" id="28930"/>
    <lineage>
        <taxon>Eukaryota</taxon>
        <taxon>Viridiplantae</taxon>
        <taxon>Streptophyta</taxon>
        <taxon>Embryophyta</taxon>
        <taxon>Tracheophyta</taxon>
        <taxon>Spermatophyta</taxon>
        <taxon>Magnoliopsida</taxon>
        <taxon>eudicotyledons</taxon>
        <taxon>Gunneridae</taxon>
        <taxon>Pentapetalae</taxon>
        <taxon>rosids</taxon>
        <taxon>fabids</taxon>
        <taxon>Fagales</taxon>
        <taxon>Fagaceae</taxon>
        <taxon>Fagus</taxon>
    </lineage>
</organism>
<evidence type="ECO:0000313" key="2">
    <source>
        <dbReference type="EMBL" id="SPD09602.1"/>
    </source>
</evidence>
<gene>
    <name evidence="2" type="ORF">FSB_LOCUS37484</name>
</gene>
<dbReference type="AlphaFoldDB" id="A0A2N9HBT7"/>
<reference evidence="2" key="1">
    <citation type="submission" date="2018-02" db="EMBL/GenBank/DDBJ databases">
        <authorList>
            <person name="Cohen D.B."/>
            <person name="Kent A.D."/>
        </authorList>
    </citation>
    <scope>NUCLEOTIDE SEQUENCE</scope>
</reference>
<dbReference type="EMBL" id="OIVN01003223">
    <property type="protein sequence ID" value="SPD09602.1"/>
    <property type="molecule type" value="Genomic_DNA"/>
</dbReference>
<evidence type="ECO:0000256" key="1">
    <source>
        <dbReference type="SAM" id="Coils"/>
    </source>
</evidence>
<name>A0A2N9HBT7_FAGSY</name>
<keyword evidence="1" id="KW-0175">Coiled coil</keyword>
<feature type="coiled-coil region" evidence="1">
    <location>
        <begin position="489"/>
        <end position="516"/>
    </location>
</feature>